<dbReference type="Pfam" id="PF07039">
    <property type="entry name" value="SGF29_Tudor"/>
    <property type="match status" value="1"/>
</dbReference>
<dbReference type="InterPro" id="IPR010750">
    <property type="entry name" value="SGF29_tudor-like_dom"/>
</dbReference>
<dbReference type="EMBL" id="OOIN01000001">
    <property type="protein sequence ID" value="SPO19873.1"/>
    <property type="molecule type" value="Genomic_DNA"/>
</dbReference>
<dbReference type="InterPro" id="IPR037802">
    <property type="entry name" value="SGF29"/>
</dbReference>
<reference evidence="3 4" key="1">
    <citation type="submission" date="2018-03" db="EMBL/GenBank/DDBJ databases">
        <authorList>
            <person name="Guldener U."/>
        </authorList>
    </citation>
    <scope>NUCLEOTIDE SEQUENCE [LARGE SCALE GENOMIC DNA]</scope>
    <source>
        <strain evidence="3 4">NBRC100155</strain>
    </source>
</reference>
<feature type="compositionally biased region" description="Gly residues" evidence="1">
    <location>
        <begin position="108"/>
        <end position="117"/>
    </location>
</feature>
<protein>
    <recommendedName>
        <fullName evidence="2">SGF29 C-terminal domain-containing protein</fullName>
    </recommendedName>
</protein>
<dbReference type="PROSITE" id="PS51518">
    <property type="entry name" value="SGF29_C"/>
    <property type="match status" value="1"/>
</dbReference>
<organism evidence="3 4">
    <name type="scientific">Ustilago trichophora</name>
    <dbReference type="NCBI Taxonomy" id="86804"/>
    <lineage>
        <taxon>Eukaryota</taxon>
        <taxon>Fungi</taxon>
        <taxon>Dikarya</taxon>
        <taxon>Basidiomycota</taxon>
        <taxon>Ustilaginomycotina</taxon>
        <taxon>Ustilaginomycetes</taxon>
        <taxon>Ustilaginales</taxon>
        <taxon>Ustilaginaceae</taxon>
        <taxon>Ustilago</taxon>
    </lineage>
</organism>
<keyword evidence="4" id="KW-1185">Reference proteome</keyword>
<dbReference type="PANTHER" id="PTHR21539">
    <property type="entry name" value="SAGA-ASSOCIATED FACTOR 29"/>
    <property type="match status" value="1"/>
</dbReference>
<dbReference type="AlphaFoldDB" id="A0A5C3DNT2"/>
<evidence type="ECO:0000259" key="2">
    <source>
        <dbReference type="PROSITE" id="PS51518"/>
    </source>
</evidence>
<dbReference type="InterPro" id="IPR047288">
    <property type="entry name" value="Tudor_SGF29_rpt1"/>
</dbReference>
<evidence type="ECO:0000313" key="4">
    <source>
        <dbReference type="Proteomes" id="UP000324022"/>
    </source>
</evidence>
<evidence type="ECO:0000256" key="1">
    <source>
        <dbReference type="SAM" id="MobiDB-lite"/>
    </source>
</evidence>
<sequence length="331" mass="35558">MALRRGKDRVSAAGSEELQLWYAVRQNLRTLEKIRIASVDKAASAENLRTDLVSLKEKRETGDEYRTKRRKLDDICHDLTSRTKDELAAIESAQEKLGILVALRSPSDGGGGGGGGSRSSTPRKDLASKVKSSQSNTPTPSGRRAAGTPLAPSNLGSSSSSSTAASNTSSSTTTNRGRRETLTAQHPLSQGRKVAVLPSKTEESDWLKASVLSYTKSSNEYTVQDDDEPGPEGTYKVAMDNIIPLPISLQTMPAADYPPGSRVLGMYPDTSCFYGATVKSGGPGLSRNANLAKLIKKEPELLEAKYNLEFDDDNGEIRQVPAWLVVQGPGM</sequence>
<dbReference type="PANTHER" id="PTHR21539:SF0">
    <property type="entry name" value="SAGA-ASSOCIATED FACTOR 29"/>
    <property type="match status" value="1"/>
</dbReference>
<feature type="domain" description="SGF29 C-terminal" evidence="2">
    <location>
        <begin position="184"/>
        <end position="331"/>
    </location>
</feature>
<dbReference type="GO" id="GO:0000124">
    <property type="term" value="C:SAGA complex"/>
    <property type="evidence" value="ECO:0007669"/>
    <property type="project" value="InterPro"/>
</dbReference>
<feature type="compositionally biased region" description="Low complexity" evidence="1">
    <location>
        <begin position="157"/>
        <end position="175"/>
    </location>
</feature>
<gene>
    <name evidence="3" type="ORF">UTRI_00269_B</name>
</gene>
<feature type="compositionally biased region" description="Polar residues" evidence="1">
    <location>
        <begin position="130"/>
        <end position="140"/>
    </location>
</feature>
<feature type="region of interest" description="Disordered" evidence="1">
    <location>
        <begin position="103"/>
        <end position="200"/>
    </location>
</feature>
<dbReference type="OrthoDB" id="10265994at2759"/>
<dbReference type="Proteomes" id="UP000324022">
    <property type="component" value="Unassembled WGS sequence"/>
</dbReference>
<evidence type="ECO:0000313" key="3">
    <source>
        <dbReference type="EMBL" id="SPO19873.1"/>
    </source>
</evidence>
<proteinExistence type="predicted"/>
<name>A0A5C3DNT2_9BASI</name>
<dbReference type="CDD" id="cd20393">
    <property type="entry name" value="Tudor_SGF29_rpt1"/>
    <property type="match status" value="1"/>
</dbReference>
<accession>A0A5C3DNT2</accession>
<dbReference type="Gene3D" id="2.30.30.140">
    <property type="match status" value="2"/>
</dbReference>